<dbReference type="AlphaFoldDB" id="A0A221MIJ3"/>
<evidence type="ECO:0000313" key="1">
    <source>
        <dbReference type="EMBL" id="ASN07461.1"/>
    </source>
</evidence>
<organism evidence="1 2">
    <name type="scientific">Virgibacillus necropolis</name>
    <dbReference type="NCBI Taxonomy" id="163877"/>
    <lineage>
        <taxon>Bacteria</taxon>
        <taxon>Bacillati</taxon>
        <taxon>Bacillota</taxon>
        <taxon>Bacilli</taxon>
        <taxon>Bacillales</taxon>
        <taxon>Bacillaceae</taxon>
        <taxon>Virgibacillus</taxon>
    </lineage>
</organism>
<sequence length="175" mass="21226">MKPKKIHIIGSVGSGKTTFARRLSKKMNIAHYELDNVVWNRRENEDVHDVKRSSQERDEYFFKIVNVDAWIVEGVHSVDWVIKSFERADVIIFLDINYFIRIYRIIRRFLLQKLGREKVNYVPSFKIFWKMFKWNRLFEKEKSEILKKIYTYNSNLVILSDNKAVENYIEGIRWQ</sequence>
<dbReference type="PANTHER" id="PTHR37816">
    <property type="entry name" value="YALI0E33011P"/>
    <property type="match status" value="1"/>
</dbReference>
<proteinExistence type="predicted"/>
<accession>A0A221MIJ3</accession>
<name>A0A221MIJ3_9BACI</name>
<dbReference type="Gene3D" id="3.40.50.300">
    <property type="entry name" value="P-loop containing nucleotide triphosphate hydrolases"/>
    <property type="match status" value="1"/>
</dbReference>
<reference evidence="1 2" key="1">
    <citation type="journal article" date="2003" name="Int. J. Syst. Evol. Microbiol.">
        <title>Virgibacillus carmonensis sp. nov., Virgibacillus necropolis sp. nov. and Virgibacillus picturae sp. nov., three novel species isolated from deteriorated mural paintings, transfer of the species of the genus salibacillus to Virgibacillus, as Virgibacillus marismortui comb. nov. and Virgibacillus salexigens comb. nov., and emended description of the genus Virgibacillus.</title>
        <authorList>
            <person name="Heyrman J."/>
            <person name="Logan N.A."/>
            <person name="Busse H.J."/>
            <person name="Balcaen A."/>
            <person name="Lebbe L."/>
            <person name="Rodriguez-Diaz M."/>
            <person name="Swings J."/>
            <person name="De Vos P."/>
        </authorList>
    </citation>
    <scope>NUCLEOTIDE SEQUENCE [LARGE SCALE GENOMIC DNA]</scope>
    <source>
        <strain evidence="1 2">LMG 19488</strain>
    </source>
</reference>
<gene>
    <name evidence="1" type="ORF">CFK40_19060</name>
</gene>
<protein>
    <submittedName>
        <fullName evidence="1">DNA topology modulation protein FlaR</fullName>
    </submittedName>
</protein>
<dbReference type="CDD" id="cd02019">
    <property type="entry name" value="NK"/>
    <property type="match status" value="1"/>
</dbReference>
<dbReference type="SUPFAM" id="SSF52540">
    <property type="entry name" value="P-loop containing nucleoside triphosphate hydrolases"/>
    <property type="match status" value="1"/>
</dbReference>
<dbReference type="KEGG" id="vne:CFK40_19060"/>
<dbReference type="EMBL" id="CP022437">
    <property type="protein sequence ID" value="ASN07461.1"/>
    <property type="molecule type" value="Genomic_DNA"/>
</dbReference>
<dbReference type="InterPro" id="IPR027417">
    <property type="entry name" value="P-loop_NTPase"/>
</dbReference>
<dbReference type="InterPro" id="IPR052922">
    <property type="entry name" value="Cytidylate_Kinase-2"/>
</dbReference>
<evidence type="ECO:0000313" key="2">
    <source>
        <dbReference type="Proteomes" id="UP000204391"/>
    </source>
</evidence>
<keyword evidence="2" id="KW-1185">Reference proteome</keyword>
<dbReference type="Proteomes" id="UP000204391">
    <property type="component" value="Chromosome"/>
</dbReference>
<dbReference type="OrthoDB" id="1201990at2"/>
<dbReference type="PANTHER" id="PTHR37816:SF2">
    <property type="entry name" value="DNA TOPOLOGY MODULATION PROTEIN FLAR-RELATED PROTEIN"/>
    <property type="match status" value="1"/>
</dbReference>